<reference evidence="9 10" key="1">
    <citation type="journal article" date="2024" name="Genome Biol. Evol.">
        <title>Chromosome-level genome assembly of the viviparous eelpout Zoarces viviparus.</title>
        <authorList>
            <person name="Fuhrmann N."/>
            <person name="Brasseur M.V."/>
            <person name="Bakowski C.E."/>
            <person name="Podsiadlowski L."/>
            <person name="Prost S."/>
            <person name="Krehenwinkel H."/>
            <person name="Mayer C."/>
        </authorList>
    </citation>
    <scope>NUCLEOTIDE SEQUENCE [LARGE SCALE GENOMIC DNA]</scope>
    <source>
        <strain evidence="9">NO-MEL_2022_Ind0_liver</strain>
    </source>
</reference>
<dbReference type="PROSITE" id="PS00028">
    <property type="entry name" value="ZINC_FINGER_C2H2_1"/>
    <property type="match status" value="1"/>
</dbReference>
<evidence type="ECO:0000256" key="7">
    <source>
        <dbReference type="PROSITE-ProRule" id="PRU00042"/>
    </source>
</evidence>
<comment type="caution">
    <text evidence="9">The sequence shown here is derived from an EMBL/GenBank/DDBJ whole genome shotgun (WGS) entry which is preliminary data.</text>
</comment>
<dbReference type="Proteomes" id="UP001488805">
    <property type="component" value="Unassembled WGS sequence"/>
</dbReference>
<gene>
    <name evidence="9" type="ORF">VZT92_008932</name>
</gene>
<evidence type="ECO:0000313" key="9">
    <source>
        <dbReference type="EMBL" id="KAK9533838.1"/>
    </source>
</evidence>
<dbReference type="Gene3D" id="3.30.160.60">
    <property type="entry name" value="Classic Zinc Finger"/>
    <property type="match status" value="1"/>
</dbReference>
<dbReference type="PANTHER" id="PTHR24394">
    <property type="entry name" value="ZINC FINGER PROTEIN"/>
    <property type="match status" value="1"/>
</dbReference>
<protein>
    <recommendedName>
        <fullName evidence="8">C2H2-type domain-containing protein</fullName>
    </recommendedName>
</protein>
<evidence type="ECO:0000256" key="1">
    <source>
        <dbReference type="ARBA" id="ARBA00004123"/>
    </source>
</evidence>
<evidence type="ECO:0000313" key="10">
    <source>
        <dbReference type="Proteomes" id="UP001488805"/>
    </source>
</evidence>
<proteinExistence type="predicted"/>
<evidence type="ECO:0000256" key="2">
    <source>
        <dbReference type="ARBA" id="ARBA00022723"/>
    </source>
</evidence>
<evidence type="ECO:0000256" key="4">
    <source>
        <dbReference type="ARBA" id="ARBA00022771"/>
    </source>
</evidence>
<dbReference type="PANTHER" id="PTHR24394:SF29">
    <property type="entry name" value="MYONEURIN"/>
    <property type="match status" value="1"/>
</dbReference>
<keyword evidence="2" id="KW-0479">Metal-binding</keyword>
<dbReference type="InterPro" id="IPR013087">
    <property type="entry name" value="Znf_C2H2_type"/>
</dbReference>
<keyword evidence="3" id="KW-0677">Repeat</keyword>
<dbReference type="PROSITE" id="PS50157">
    <property type="entry name" value="ZINC_FINGER_C2H2_2"/>
    <property type="match status" value="1"/>
</dbReference>
<dbReference type="GO" id="GO:0005634">
    <property type="term" value="C:nucleus"/>
    <property type="evidence" value="ECO:0007669"/>
    <property type="project" value="UniProtKB-SubCell"/>
</dbReference>
<keyword evidence="4 7" id="KW-0863">Zinc-finger</keyword>
<dbReference type="SMART" id="SM00355">
    <property type="entry name" value="ZnF_C2H2"/>
    <property type="match status" value="1"/>
</dbReference>
<dbReference type="AlphaFoldDB" id="A0AAW1FHW7"/>
<evidence type="ECO:0000259" key="8">
    <source>
        <dbReference type="PROSITE" id="PS50157"/>
    </source>
</evidence>
<accession>A0AAW1FHW7</accession>
<feature type="domain" description="C2H2-type" evidence="8">
    <location>
        <begin position="144"/>
        <end position="166"/>
    </location>
</feature>
<dbReference type="Pfam" id="PF00096">
    <property type="entry name" value="zf-C2H2"/>
    <property type="match status" value="1"/>
</dbReference>
<evidence type="ECO:0000256" key="6">
    <source>
        <dbReference type="ARBA" id="ARBA00023242"/>
    </source>
</evidence>
<keyword evidence="5" id="KW-0862">Zinc</keyword>
<comment type="subcellular location">
    <subcellularLocation>
        <location evidence="1">Nucleus</location>
    </subcellularLocation>
</comment>
<sequence length="166" mass="19115">MHPCPVLELELQCKINVNAVRDLVETEIKSEAAVEPEQSFNQSDEQEQQRFTQQSLKPFQSMICNRSLQLEDPVDLNIVVKPETSSVNCSECNDPLPRDCDVIASAERWRETCNAASERQKIHRCQACFKCFPHYLIHTGLRPFRCDICGKTFTQSSHVRTHRLTH</sequence>
<dbReference type="SUPFAM" id="SSF57667">
    <property type="entry name" value="beta-beta-alpha zinc fingers"/>
    <property type="match status" value="1"/>
</dbReference>
<evidence type="ECO:0000256" key="3">
    <source>
        <dbReference type="ARBA" id="ARBA00022737"/>
    </source>
</evidence>
<keyword evidence="10" id="KW-1185">Reference proteome</keyword>
<dbReference type="GO" id="GO:0008270">
    <property type="term" value="F:zinc ion binding"/>
    <property type="evidence" value="ECO:0007669"/>
    <property type="project" value="UniProtKB-KW"/>
</dbReference>
<organism evidence="9 10">
    <name type="scientific">Zoarces viviparus</name>
    <name type="common">Viviparous eelpout</name>
    <name type="synonym">Blennius viviparus</name>
    <dbReference type="NCBI Taxonomy" id="48416"/>
    <lineage>
        <taxon>Eukaryota</taxon>
        <taxon>Metazoa</taxon>
        <taxon>Chordata</taxon>
        <taxon>Craniata</taxon>
        <taxon>Vertebrata</taxon>
        <taxon>Euteleostomi</taxon>
        <taxon>Actinopterygii</taxon>
        <taxon>Neopterygii</taxon>
        <taxon>Teleostei</taxon>
        <taxon>Neoteleostei</taxon>
        <taxon>Acanthomorphata</taxon>
        <taxon>Eupercaria</taxon>
        <taxon>Perciformes</taxon>
        <taxon>Cottioidei</taxon>
        <taxon>Zoarcales</taxon>
        <taxon>Zoarcidae</taxon>
        <taxon>Zoarcinae</taxon>
        <taxon>Zoarces</taxon>
    </lineage>
</organism>
<dbReference type="FunFam" id="3.30.160.60:FF:000557">
    <property type="entry name" value="zinc finger and SCAN domain-containing protein 29"/>
    <property type="match status" value="1"/>
</dbReference>
<dbReference type="EMBL" id="JBCEZU010000067">
    <property type="protein sequence ID" value="KAK9533838.1"/>
    <property type="molecule type" value="Genomic_DNA"/>
</dbReference>
<evidence type="ECO:0000256" key="5">
    <source>
        <dbReference type="ARBA" id="ARBA00022833"/>
    </source>
</evidence>
<keyword evidence="6" id="KW-0539">Nucleus</keyword>
<dbReference type="InterPro" id="IPR036236">
    <property type="entry name" value="Znf_C2H2_sf"/>
</dbReference>
<dbReference type="GO" id="GO:0000981">
    <property type="term" value="F:DNA-binding transcription factor activity, RNA polymerase II-specific"/>
    <property type="evidence" value="ECO:0007669"/>
    <property type="project" value="TreeGrafter"/>
</dbReference>
<name>A0AAW1FHW7_ZOAVI</name>